<dbReference type="Pfam" id="PF01715">
    <property type="entry name" value="IPPT"/>
    <property type="match status" value="1"/>
</dbReference>
<dbReference type="PANTHER" id="PTHR11088">
    <property type="entry name" value="TRNA DIMETHYLALLYLTRANSFERASE"/>
    <property type="match status" value="1"/>
</dbReference>
<evidence type="ECO:0000256" key="8">
    <source>
        <dbReference type="ARBA" id="ARBA00022842"/>
    </source>
</evidence>
<feature type="binding site" evidence="10">
    <location>
        <begin position="21"/>
        <end position="26"/>
    </location>
    <ligand>
        <name>substrate</name>
    </ligand>
</feature>
<dbReference type="OrthoDB" id="9776390at2"/>
<evidence type="ECO:0000256" key="1">
    <source>
        <dbReference type="ARBA" id="ARBA00001946"/>
    </source>
</evidence>
<evidence type="ECO:0000313" key="14">
    <source>
        <dbReference type="EMBL" id="QDS93771.1"/>
    </source>
</evidence>
<dbReference type="AlphaFoldDB" id="A0A517MFW2"/>
<keyword evidence="15" id="KW-1185">Reference proteome</keyword>
<feature type="site" description="Interaction with substrate tRNA" evidence="10">
    <location>
        <position position="132"/>
    </location>
</feature>
<dbReference type="InterPro" id="IPR018022">
    <property type="entry name" value="IPT"/>
</dbReference>
<keyword evidence="8 10" id="KW-0460">Magnesium</keyword>
<protein>
    <recommendedName>
        <fullName evidence="10">tRNA dimethylallyltransferase</fullName>
        <ecNumber evidence="10">2.5.1.75</ecNumber>
    </recommendedName>
    <alternativeName>
        <fullName evidence="10">Dimethylallyl diphosphate:tRNA dimethylallyltransferase</fullName>
        <shortName evidence="10">DMAPP:tRNA dimethylallyltransferase</shortName>
        <shortName evidence="10">DMATase</shortName>
    </alternativeName>
    <alternativeName>
        <fullName evidence="10">Isopentenyl-diphosphate:tRNA isopentenyltransferase</fullName>
        <shortName evidence="10">IPP transferase</shortName>
        <shortName evidence="10">IPPT</shortName>
        <shortName evidence="10">IPTase</shortName>
    </alternativeName>
</protein>
<evidence type="ECO:0000313" key="15">
    <source>
        <dbReference type="Proteomes" id="UP000320672"/>
    </source>
</evidence>
<evidence type="ECO:0000256" key="12">
    <source>
        <dbReference type="RuleBase" id="RU003784"/>
    </source>
</evidence>
<evidence type="ECO:0000256" key="13">
    <source>
        <dbReference type="RuleBase" id="RU003785"/>
    </source>
</evidence>
<dbReference type="KEGG" id="rml:FF011L_25440"/>
<dbReference type="InterPro" id="IPR027417">
    <property type="entry name" value="P-loop_NTPase"/>
</dbReference>
<evidence type="ECO:0000256" key="4">
    <source>
        <dbReference type="ARBA" id="ARBA00022679"/>
    </source>
</evidence>
<evidence type="ECO:0000256" key="3">
    <source>
        <dbReference type="ARBA" id="ARBA00005842"/>
    </source>
</evidence>
<comment type="similarity">
    <text evidence="3 10 13">Belongs to the IPP transferase family.</text>
</comment>
<dbReference type="RefSeq" id="WP_145351870.1">
    <property type="nucleotide sequence ID" value="NZ_CP036262.1"/>
</dbReference>
<comment type="cofactor">
    <cofactor evidence="1 10">
        <name>Mg(2+)</name>
        <dbReference type="ChEBI" id="CHEBI:18420"/>
    </cofactor>
</comment>
<dbReference type="GO" id="GO:0005524">
    <property type="term" value="F:ATP binding"/>
    <property type="evidence" value="ECO:0007669"/>
    <property type="project" value="UniProtKB-UniRule"/>
</dbReference>
<dbReference type="InterPro" id="IPR039657">
    <property type="entry name" value="Dimethylallyltransferase"/>
</dbReference>
<sequence length="318" mass="35404">MTAPNVFPPLIDKCWVITGATASGKSELAMLLAESLNGEILSLDSMAVYRGMDIGTAKPTAAQQAAVPHHLVDIVDPTEPFSVACYLRAAHKAVADILERGRTPIFVGGTPMYLKGILRGFDPGPPANWEFRQQIEADVKTYGLEALRNRLIQVDPLSAHRLHPNDVRRMTRALEVAFLTGEPLSHRQLQHEQRCLPTECRVFACQRQREQLHLRIDQRVVAMFEAGLVEETVRLLQSPKPLSHTATQAVGYAEVIDHLNDGVDLDETIERVQAHTRQLARRQETFLRSLGETTTVAIENQASVEAIRDEILSSLQRS</sequence>
<dbReference type="PANTHER" id="PTHR11088:SF60">
    <property type="entry name" value="TRNA DIMETHYLALLYLTRANSFERASE"/>
    <property type="match status" value="1"/>
</dbReference>
<keyword evidence="7 10" id="KW-0067">ATP-binding</keyword>
<accession>A0A517MFW2</accession>
<comment type="function">
    <text evidence="2 10 12">Catalyzes the transfer of a dimethylallyl group onto the adenine at position 37 in tRNAs that read codons beginning with uridine, leading to the formation of N6-(dimethylallyl)adenosine (i(6)A).</text>
</comment>
<comment type="catalytic activity">
    <reaction evidence="9 10 11">
        <text>adenosine(37) in tRNA + dimethylallyl diphosphate = N(6)-dimethylallyladenosine(37) in tRNA + diphosphate</text>
        <dbReference type="Rhea" id="RHEA:26482"/>
        <dbReference type="Rhea" id="RHEA-COMP:10162"/>
        <dbReference type="Rhea" id="RHEA-COMP:10375"/>
        <dbReference type="ChEBI" id="CHEBI:33019"/>
        <dbReference type="ChEBI" id="CHEBI:57623"/>
        <dbReference type="ChEBI" id="CHEBI:74411"/>
        <dbReference type="ChEBI" id="CHEBI:74415"/>
        <dbReference type="EC" id="2.5.1.75"/>
    </reaction>
</comment>
<feature type="region of interest" description="Interaction with substrate tRNA" evidence="10">
    <location>
        <begin position="44"/>
        <end position="47"/>
    </location>
</feature>
<name>A0A517MFW2_9BACT</name>
<proteinExistence type="inferred from homology"/>
<evidence type="ECO:0000256" key="11">
    <source>
        <dbReference type="RuleBase" id="RU003783"/>
    </source>
</evidence>
<keyword evidence="4 10" id="KW-0808">Transferase</keyword>
<dbReference type="GO" id="GO:0006400">
    <property type="term" value="P:tRNA modification"/>
    <property type="evidence" value="ECO:0007669"/>
    <property type="project" value="TreeGrafter"/>
</dbReference>
<dbReference type="HAMAP" id="MF_00185">
    <property type="entry name" value="IPP_trans"/>
    <property type="match status" value="1"/>
</dbReference>
<comment type="caution">
    <text evidence="10">Lacks conserved residue(s) required for the propagation of feature annotation.</text>
</comment>
<dbReference type="Proteomes" id="UP000320672">
    <property type="component" value="Chromosome"/>
</dbReference>
<evidence type="ECO:0000256" key="5">
    <source>
        <dbReference type="ARBA" id="ARBA00022694"/>
    </source>
</evidence>
<evidence type="ECO:0000256" key="7">
    <source>
        <dbReference type="ARBA" id="ARBA00022840"/>
    </source>
</evidence>
<evidence type="ECO:0000256" key="10">
    <source>
        <dbReference type="HAMAP-Rule" id="MF_00185"/>
    </source>
</evidence>
<dbReference type="NCBIfam" id="TIGR00174">
    <property type="entry name" value="miaA"/>
    <property type="match status" value="1"/>
</dbReference>
<gene>
    <name evidence="10 14" type="primary">miaA</name>
    <name evidence="14" type="ORF">FF011L_25440</name>
</gene>
<feature type="binding site" evidence="10">
    <location>
        <begin position="19"/>
        <end position="26"/>
    </location>
    <ligand>
        <name>ATP</name>
        <dbReference type="ChEBI" id="CHEBI:30616"/>
    </ligand>
</feature>
<dbReference type="Gene3D" id="3.40.50.300">
    <property type="entry name" value="P-loop containing nucleotide triphosphate hydrolases"/>
    <property type="match status" value="1"/>
</dbReference>
<feature type="site" description="Interaction with substrate tRNA" evidence="10">
    <location>
        <position position="110"/>
    </location>
</feature>
<dbReference type="GO" id="GO:0052381">
    <property type="term" value="F:tRNA dimethylallyltransferase activity"/>
    <property type="evidence" value="ECO:0007669"/>
    <property type="project" value="UniProtKB-UniRule"/>
</dbReference>
<evidence type="ECO:0000256" key="9">
    <source>
        <dbReference type="ARBA" id="ARBA00049563"/>
    </source>
</evidence>
<comment type="subunit">
    <text evidence="10">Monomer.</text>
</comment>
<evidence type="ECO:0000256" key="6">
    <source>
        <dbReference type="ARBA" id="ARBA00022741"/>
    </source>
</evidence>
<dbReference type="EC" id="2.5.1.75" evidence="10"/>
<evidence type="ECO:0000256" key="2">
    <source>
        <dbReference type="ARBA" id="ARBA00003213"/>
    </source>
</evidence>
<reference evidence="14 15" key="1">
    <citation type="submission" date="2019-02" db="EMBL/GenBank/DDBJ databases">
        <title>Deep-cultivation of Planctomycetes and their phenomic and genomic characterization uncovers novel biology.</title>
        <authorList>
            <person name="Wiegand S."/>
            <person name="Jogler M."/>
            <person name="Boedeker C."/>
            <person name="Pinto D."/>
            <person name="Vollmers J."/>
            <person name="Rivas-Marin E."/>
            <person name="Kohn T."/>
            <person name="Peeters S.H."/>
            <person name="Heuer A."/>
            <person name="Rast P."/>
            <person name="Oberbeckmann S."/>
            <person name="Bunk B."/>
            <person name="Jeske O."/>
            <person name="Meyerdierks A."/>
            <person name="Storesund J.E."/>
            <person name="Kallscheuer N."/>
            <person name="Luecker S."/>
            <person name="Lage O.M."/>
            <person name="Pohl T."/>
            <person name="Merkel B.J."/>
            <person name="Hornburger P."/>
            <person name="Mueller R.-W."/>
            <person name="Bruemmer F."/>
            <person name="Labrenz M."/>
            <person name="Spormann A.M."/>
            <person name="Op den Camp H."/>
            <person name="Overmann J."/>
            <person name="Amann R."/>
            <person name="Jetten M.S.M."/>
            <person name="Mascher T."/>
            <person name="Medema M.H."/>
            <person name="Devos D.P."/>
            <person name="Kaster A.-K."/>
            <person name="Ovreas L."/>
            <person name="Rohde M."/>
            <person name="Galperin M.Y."/>
            <person name="Jogler C."/>
        </authorList>
    </citation>
    <scope>NUCLEOTIDE SEQUENCE [LARGE SCALE GENOMIC DNA]</scope>
    <source>
        <strain evidence="14 15">FF011L</strain>
    </source>
</reference>
<dbReference type="EMBL" id="CP036262">
    <property type="protein sequence ID" value="QDS93771.1"/>
    <property type="molecule type" value="Genomic_DNA"/>
</dbReference>
<keyword evidence="6 10" id="KW-0547">Nucleotide-binding</keyword>
<keyword evidence="5 10" id="KW-0819">tRNA processing</keyword>
<organism evidence="14 15">
    <name type="scientific">Roseimaritima multifibrata</name>
    <dbReference type="NCBI Taxonomy" id="1930274"/>
    <lineage>
        <taxon>Bacteria</taxon>
        <taxon>Pseudomonadati</taxon>
        <taxon>Planctomycetota</taxon>
        <taxon>Planctomycetia</taxon>
        <taxon>Pirellulales</taxon>
        <taxon>Pirellulaceae</taxon>
        <taxon>Roseimaritima</taxon>
    </lineage>
</organism>
<dbReference type="SUPFAM" id="SSF52540">
    <property type="entry name" value="P-loop containing nucleoside triphosphate hydrolases"/>
    <property type="match status" value="2"/>
</dbReference>
<dbReference type="Gene3D" id="1.10.20.140">
    <property type="match status" value="1"/>
</dbReference>